<dbReference type="RefSeq" id="WP_404634176.1">
    <property type="nucleotide sequence ID" value="NZ_JADIKM010000003.1"/>
</dbReference>
<proteinExistence type="predicted"/>
<comment type="caution">
    <text evidence="2">The sequence shown here is derived from an EMBL/GenBank/DDBJ whole genome shotgun (WGS) entry which is preliminary data.</text>
</comment>
<evidence type="ECO:0000256" key="1">
    <source>
        <dbReference type="SAM" id="MobiDB-lite"/>
    </source>
</evidence>
<name>A0ABW8JV89_9GAMM</name>
<organism evidence="2 3">
    <name type="scientific">Dyella ginsengisoli</name>
    <dbReference type="NCBI Taxonomy" id="363848"/>
    <lineage>
        <taxon>Bacteria</taxon>
        <taxon>Pseudomonadati</taxon>
        <taxon>Pseudomonadota</taxon>
        <taxon>Gammaproteobacteria</taxon>
        <taxon>Lysobacterales</taxon>
        <taxon>Rhodanobacteraceae</taxon>
        <taxon>Dyella</taxon>
    </lineage>
</organism>
<keyword evidence="3" id="KW-1185">Reference proteome</keyword>
<evidence type="ECO:0000313" key="2">
    <source>
        <dbReference type="EMBL" id="MFK2905073.1"/>
    </source>
</evidence>
<dbReference type="EMBL" id="JADIKM010000003">
    <property type="protein sequence ID" value="MFK2905073.1"/>
    <property type="molecule type" value="Genomic_DNA"/>
</dbReference>
<feature type="region of interest" description="Disordered" evidence="1">
    <location>
        <begin position="41"/>
        <end position="80"/>
    </location>
</feature>
<sequence>MVQKRRCDLDGKAGQERLILKSIFLAIGLLAMTAHGAMAQHSLPQGRQTARPGVSEPALSTSAARLLSEPNPPQPATPGGIDGFAPVVGYLCIAETDLWVQTTPCSRTQLAKPGMPTQPVQQRLLNRQTLCRYLALDVQVGPDLSASRQLDERSRLIKEHGCRG</sequence>
<accession>A0ABW8JV89</accession>
<dbReference type="Proteomes" id="UP001620460">
    <property type="component" value="Unassembled WGS sequence"/>
</dbReference>
<evidence type="ECO:0000313" key="3">
    <source>
        <dbReference type="Proteomes" id="UP001620460"/>
    </source>
</evidence>
<protein>
    <submittedName>
        <fullName evidence="2">Uncharacterized protein</fullName>
    </submittedName>
</protein>
<reference evidence="2 3" key="1">
    <citation type="submission" date="2020-10" db="EMBL/GenBank/DDBJ databases">
        <title>Phylogeny of dyella-like bacteria.</title>
        <authorList>
            <person name="Fu J."/>
        </authorList>
    </citation>
    <scope>NUCLEOTIDE SEQUENCE [LARGE SCALE GENOMIC DNA]</scope>
    <source>
        <strain evidence="2 3">Gsoil3046</strain>
    </source>
</reference>
<gene>
    <name evidence="2" type="ORF">ISP17_14010</name>
</gene>